<protein>
    <submittedName>
        <fullName evidence="2">Uncharacterized protein</fullName>
    </submittedName>
</protein>
<dbReference type="STRING" id="1692.BMAGN_5003"/>
<feature type="compositionally biased region" description="Low complexity" evidence="1">
    <location>
        <begin position="73"/>
        <end position="84"/>
    </location>
</feature>
<proteinExistence type="predicted"/>
<keyword evidence="3" id="KW-1185">Reference proteome</keyword>
<comment type="caution">
    <text evidence="2">The sequence shown here is derived from an EMBL/GenBank/DDBJ whole genome shotgun (WGS) entry which is preliminary data.</text>
</comment>
<evidence type="ECO:0000256" key="1">
    <source>
        <dbReference type="SAM" id="MobiDB-lite"/>
    </source>
</evidence>
<reference evidence="2 3" key="1">
    <citation type="submission" date="2014-03" db="EMBL/GenBank/DDBJ databases">
        <title>Genomics of Bifidobacteria.</title>
        <authorList>
            <person name="Ventura M."/>
            <person name="Milani C."/>
            <person name="Lugli G.A."/>
        </authorList>
    </citation>
    <scope>NUCLEOTIDE SEQUENCE [LARGE SCALE GENOMIC DNA]</scope>
    <source>
        <strain evidence="2 3">LMG 11591</strain>
    </source>
</reference>
<evidence type="ECO:0000313" key="2">
    <source>
        <dbReference type="EMBL" id="KFI68731.1"/>
    </source>
</evidence>
<accession>A0A087BCI1</accession>
<name>A0A087BCI1_9BIFI</name>
<feature type="region of interest" description="Disordered" evidence="1">
    <location>
        <begin position="1"/>
        <end position="84"/>
    </location>
</feature>
<feature type="compositionally biased region" description="Pro residues" evidence="1">
    <location>
        <begin position="15"/>
        <end position="24"/>
    </location>
</feature>
<gene>
    <name evidence="2" type="ORF">BMAGN_5003</name>
</gene>
<dbReference type="AlphaFoldDB" id="A0A087BCI1"/>
<evidence type="ECO:0000313" key="3">
    <source>
        <dbReference type="Proteomes" id="UP000029052"/>
    </source>
</evidence>
<dbReference type="EMBL" id="JGZB01000003">
    <property type="protein sequence ID" value="KFI68731.1"/>
    <property type="molecule type" value="Genomic_DNA"/>
</dbReference>
<feature type="compositionally biased region" description="Polar residues" evidence="1">
    <location>
        <begin position="50"/>
        <end position="64"/>
    </location>
</feature>
<dbReference type="Proteomes" id="UP000029052">
    <property type="component" value="Unassembled WGS sequence"/>
</dbReference>
<organism evidence="2 3">
    <name type="scientific">Bifidobacterium magnum</name>
    <dbReference type="NCBI Taxonomy" id="1692"/>
    <lineage>
        <taxon>Bacteria</taxon>
        <taxon>Bacillati</taxon>
        <taxon>Actinomycetota</taxon>
        <taxon>Actinomycetes</taxon>
        <taxon>Bifidobacteriales</taxon>
        <taxon>Bifidobacteriaceae</taxon>
        <taxon>Bifidobacterium</taxon>
    </lineage>
</organism>
<sequence>MAPLPPNRNLQAANPPIPQNPPVAHPYLRVSHLHDPSRALPMSLRPQRTVPCTNPRTQAKTSQCPRPLRRTPRATAAPARHANLPRTVMRVQTNPKRTLPGLQALALNGAASRPLSLRFPRVHAKRVRAA</sequence>